<dbReference type="InterPro" id="IPR006204">
    <property type="entry name" value="GHMP_kinase_N_dom"/>
</dbReference>
<keyword evidence="3 8" id="KW-0418">Kinase</keyword>
<evidence type="ECO:0000259" key="7">
    <source>
        <dbReference type="Pfam" id="PF08544"/>
    </source>
</evidence>
<feature type="domain" description="GHMP kinase C-terminal" evidence="7">
    <location>
        <begin position="232"/>
        <end position="308"/>
    </location>
</feature>
<dbReference type="Pfam" id="PF00288">
    <property type="entry name" value="GHMP_kinases_N"/>
    <property type="match status" value="1"/>
</dbReference>
<dbReference type="Pfam" id="PF08544">
    <property type="entry name" value="GHMP_kinases_C"/>
    <property type="match status" value="1"/>
</dbReference>
<dbReference type="KEGG" id="adin:H7849_01375"/>
<dbReference type="PROSITE" id="PS00627">
    <property type="entry name" value="GHMP_KINASES_ATP"/>
    <property type="match status" value="1"/>
</dbReference>
<evidence type="ECO:0000256" key="4">
    <source>
        <dbReference type="ARBA" id="ARBA00022840"/>
    </source>
</evidence>
<dbReference type="InterPro" id="IPR006203">
    <property type="entry name" value="GHMP_knse_ATP-bd_CS"/>
</dbReference>
<keyword evidence="4" id="KW-0067">ATP-binding</keyword>
<evidence type="ECO:0000313" key="8">
    <source>
        <dbReference type="EMBL" id="QNI32696.1"/>
    </source>
</evidence>
<dbReference type="Proteomes" id="UP000515312">
    <property type="component" value="Chromosome"/>
</dbReference>
<evidence type="ECO:0000256" key="1">
    <source>
        <dbReference type="ARBA" id="ARBA00022679"/>
    </source>
</evidence>
<dbReference type="InterPro" id="IPR001174">
    <property type="entry name" value="HddA/FKP"/>
</dbReference>
<evidence type="ECO:0000256" key="5">
    <source>
        <dbReference type="ARBA" id="ARBA00038121"/>
    </source>
</evidence>
<dbReference type="SUPFAM" id="SSF54211">
    <property type="entry name" value="Ribosomal protein S5 domain 2-like"/>
    <property type="match status" value="1"/>
</dbReference>
<dbReference type="PIRSF" id="PIRSF036406">
    <property type="entry name" value="Hept_kin"/>
    <property type="match status" value="1"/>
</dbReference>
<evidence type="ECO:0000256" key="3">
    <source>
        <dbReference type="ARBA" id="ARBA00022777"/>
    </source>
</evidence>
<gene>
    <name evidence="8" type="ORF">H7849_01375</name>
</gene>
<dbReference type="PRINTS" id="PR00960">
    <property type="entry name" value="LMBPPROTEIN"/>
</dbReference>
<dbReference type="InterPro" id="IPR036554">
    <property type="entry name" value="GHMP_kinase_C_sf"/>
</dbReference>
<dbReference type="InterPro" id="IPR052203">
    <property type="entry name" value="GHMP_Kinase-Related"/>
</dbReference>
<dbReference type="EMBL" id="CP060394">
    <property type="protein sequence ID" value="QNI32696.1"/>
    <property type="molecule type" value="Genomic_DNA"/>
</dbReference>
<evidence type="ECO:0000313" key="9">
    <source>
        <dbReference type="Proteomes" id="UP000515312"/>
    </source>
</evidence>
<reference evidence="8 9" key="1">
    <citation type="submission" date="2020-08" db="EMBL/GenBank/DDBJ databases">
        <title>Edaphobacter telluris sp. nov. and Acidobacterium dinghuensis sp. nov., two acidobacteria isolated from forest soil.</title>
        <authorList>
            <person name="Fu J."/>
            <person name="Qiu L."/>
        </authorList>
    </citation>
    <scope>NUCLEOTIDE SEQUENCE [LARGE SCALE GENOMIC DNA]</scope>
    <source>
        <strain evidence="8">4Y35</strain>
    </source>
</reference>
<name>A0A7G8BJH6_9BACT</name>
<dbReference type="GO" id="GO:0005524">
    <property type="term" value="F:ATP binding"/>
    <property type="evidence" value="ECO:0007669"/>
    <property type="project" value="UniProtKB-KW"/>
</dbReference>
<dbReference type="AlphaFoldDB" id="A0A7G8BJH6"/>
<dbReference type="InterPro" id="IPR014606">
    <property type="entry name" value="Heptose_7-P_kinase"/>
</dbReference>
<keyword evidence="1" id="KW-0808">Transferase</keyword>
<dbReference type="Gene3D" id="3.30.230.120">
    <property type="match status" value="1"/>
</dbReference>
<keyword evidence="9" id="KW-1185">Reference proteome</keyword>
<accession>A0A7G8BJH6</accession>
<dbReference type="PANTHER" id="PTHR32463">
    <property type="entry name" value="L-FUCOSE KINASE"/>
    <property type="match status" value="1"/>
</dbReference>
<dbReference type="PANTHER" id="PTHR32463:SF0">
    <property type="entry name" value="L-FUCOSE KINASE"/>
    <property type="match status" value="1"/>
</dbReference>
<dbReference type="InterPro" id="IPR013750">
    <property type="entry name" value="GHMP_kinase_C_dom"/>
</dbReference>
<dbReference type="GO" id="GO:0042352">
    <property type="term" value="P:GDP-L-fucose salvage"/>
    <property type="evidence" value="ECO:0007669"/>
    <property type="project" value="TreeGrafter"/>
</dbReference>
<proteinExistence type="inferred from homology"/>
<sequence>MIITRTPLRISFGGGGTDLPSYYREFGGFVLSAAINKYVYITINKSFLPGYFLKYSEMEHTQTCEEVRHPLFREALMLHQAPRPLEIVSIADVPAGTGLGSSGAFLVGLIHALYAYERKRTTAETLAREAVDIEMNRLKEPVGKQDQYVAAYGGLLCQEYKSDDSVSMTVLRVSETALKELRDSLMLFFVGQTRSASALLDDQRKRSEQREKDMLDGLHFVKQLGQEIRRVLEAGAVHELGLLMHQHWLRKRGRSKGMTNDRVDELYELARSRGGATGGKLVGAGGNGFLLLHTQDRKRLRAAMADAGASEMEFNFDFDGSVVMMRNA</sequence>
<comment type="similarity">
    <text evidence="5">Belongs to the GHMP kinase family.</text>
</comment>
<evidence type="ECO:0000259" key="6">
    <source>
        <dbReference type="Pfam" id="PF00288"/>
    </source>
</evidence>
<dbReference type="GO" id="GO:0050201">
    <property type="term" value="F:fucokinase activity"/>
    <property type="evidence" value="ECO:0007669"/>
    <property type="project" value="TreeGrafter"/>
</dbReference>
<feature type="domain" description="GHMP kinase N-terminal" evidence="6">
    <location>
        <begin position="79"/>
        <end position="154"/>
    </location>
</feature>
<organism evidence="8 9">
    <name type="scientific">Alloacidobacterium dinghuense</name>
    <dbReference type="NCBI Taxonomy" id="2763107"/>
    <lineage>
        <taxon>Bacteria</taxon>
        <taxon>Pseudomonadati</taxon>
        <taxon>Acidobacteriota</taxon>
        <taxon>Terriglobia</taxon>
        <taxon>Terriglobales</taxon>
        <taxon>Acidobacteriaceae</taxon>
        <taxon>Alloacidobacterium</taxon>
    </lineage>
</organism>
<protein>
    <submittedName>
        <fullName evidence="8">Galactokinase</fullName>
    </submittedName>
</protein>
<dbReference type="SUPFAM" id="SSF55060">
    <property type="entry name" value="GHMP Kinase, C-terminal domain"/>
    <property type="match status" value="1"/>
</dbReference>
<keyword evidence="2" id="KW-0547">Nucleotide-binding</keyword>
<dbReference type="InterPro" id="IPR020568">
    <property type="entry name" value="Ribosomal_Su5_D2-typ_SF"/>
</dbReference>
<evidence type="ECO:0000256" key="2">
    <source>
        <dbReference type="ARBA" id="ARBA00022741"/>
    </source>
</evidence>